<dbReference type="Gene3D" id="3.40.50.720">
    <property type="entry name" value="NAD(P)-binding Rossmann-like Domain"/>
    <property type="match status" value="1"/>
</dbReference>
<accession>A0A5M3MX77</accession>
<dbReference type="KEGG" id="cput:CONPUDRAFT_49742"/>
<dbReference type="GO" id="GO:0016616">
    <property type="term" value="F:oxidoreductase activity, acting on the CH-OH group of donors, NAD or NADP as acceptor"/>
    <property type="evidence" value="ECO:0007669"/>
    <property type="project" value="TreeGrafter"/>
</dbReference>
<dbReference type="EMBL" id="JH711575">
    <property type="protein sequence ID" value="EIW83698.1"/>
    <property type="molecule type" value="Genomic_DNA"/>
</dbReference>
<evidence type="ECO:0000256" key="2">
    <source>
        <dbReference type="ARBA" id="ARBA00023445"/>
    </source>
</evidence>
<dbReference type="Pfam" id="PF01370">
    <property type="entry name" value="Epimerase"/>
    <property type="match status" value="1"/>
</dbReference>
<dbReference type="InterPro" id="IPR001509">
    <property type="entry name" value="Epimerase_deHydtase"/>
</dbReference>
<evidence type="ECO:0000313" key="4">
    <source>
        <dbReference type="EMBL" id="EIW83698.1"/>
    </source>
</evidence>
<dbReference type="OMA" id="YATNEWY"/>
<evidence type="ECO:0000313" key="5">
    <source>
        <dbReference type="Proteomes" id="UP000053558"/>
    </source>
</evidence>
<dbReference type="RefSeq" id="XP_007765259.1">
    <property type="nucleotide sequence ID" value="XM_007767069.1"/>
</dbReference>
<evidence type="ECO:0000256" key="1">
    <source>
        <dbReference type="ARBA" id="ARBA00023002"/>
    </source>
</evidence>
<keyword evidence="5" id="KW-1185">Reference proteome</keyword>
<organism evidence="4 5">
    <name type="scientific">Coniophora puteana (strain RWD-64-598)</name>
    <name type="common">Brown rot fungus</name>
    <dbReference type="NCBI Taxonomy" id="741705"/>
    <lineage>
        <taxon>Eukaryota</taxon>
        <taxon>Fungi</taxon>
        <taxon>Dikarya</taxon>
        <taxon>Basidiomycota</taxon>
        <taxon>Agaricomycotina</taxon>
        <taxon>Agaricomycetes</taxon>
        <taxon>Agaricomycetidae</taxon>
        <taxon>Boletales</taxon>
        <taxon>Coniophorineae</taxon>
        <taxon>Coniophoraceae</taxon>
        <taxon>Coniophora</taxon>
    </lineage>
</organism>
<proteinExistence type="inferred from homology"/>
<dbReference type="PANTHER" id="PTHR10366">
    <property type="entry name" value="NAD DEPENDENT EPIMERASE/DEHYDRATASE"/>
    <property type="match status" value="1"/>
</dbReference>
<evidence type="ECO:0000259" key="3">
    <source>
        <dbReference type="Pfam" id="PF01370"/>
    </source>
</evidence>
<dbReference type="OrthoDB" id="2735536at2759"/>
<dbReference type="GeneID" id="19207354"/>
<protein>
    <submittedName>
        <fullName evidence="4">D-lactaldehyde dehydrogenase</fullName>
    </submittedName>
</protein>
<feature type="domain" description="NAD-dependent epimerase/dehydratase" evidence="3">
    <location>
        <begin position="12"/>
        <end position="272"/>
    </location>
</feature>
<keyword evidence="1" id="KW-0560">Oxidoreductase</keyword>
<sequence>MPAINANEQNLILVTGANGFIAAWTVRILLERGYAVRGAVRSSAKGKHLQETFRSYGEKFELAFVEDITKDGAFDEAVKDVDGVIHTASPATFSIKNPDDMIKPAVNGTVSILKSIIKFGSKVKRVAVTSTGAAIVTDSVEPRTFSELDWNEECLKNLERLGSDVSPNDIYAASKVLAERGAWDFWKDNRPTVQWDLAVLHPAWIFGPPIHEVSDPASLNMISKIWYENVVHPTSSGASNKTLATLGGCWADVRDCAEAHVRALEIPEAAGQRIIISTGPWKMQDWRAYQRVIPPFSPLPKGNPGAGSANSATVHLINYDMTVSNRVLGMRYRTMAETTRDTLQDHADRGW</sequence>
<comment type="caution">
    <text evidence="4">The sequence shown here is derived from an EMBL/GenBank/DDBJ whole genome shotgun (WGS) entry which is preliminary data.</text>
</comment>
<gene>
    <name evidence="4" type="ORF">CONPUDRAFT_49742</name>
</gene>
<comment type="similarity">
    <text evidence="2">Belongs to the NAD(P)-dependent epimerase/dehydratase family. Dihydroflavonol-4-reductase subfamily.</text>
</comment>
<name>A0A5M3MX77_CONPW</name>
<dbReference type="PANTHER" id="PTHR10366:SF564">
    <property type="entry name" value="STEROL-4-ALPHA-CARBOXYLATE 3-DEHYDROGENASE, DECARBOXYLATING"/>
    <property type="match status" value="1"/>
</dbReference>
<dbReference type="InterPro" id="IPR050425">
    <property type="entry name" value="NAD(P)_dehydrat-like"/>
</dbReference>
<reference evidence="5" key="1">
    <citation type="journal article" date="2012" name="Science">
        <title>The Paleozoic origin of enzymatic lignin decomposition reconstructed from 31 fungal genomes.</title>
        <authorList>
            <person name="Floudas D."/>
            <person name="Binder M."/>
            <person name="Riley R."/>
            <person name="Barry K."/>
            <person name="Blanchette R.A."/>
            <person name="Henrissat B."/>
            <person name="Martinez A.T."/>
            <person name="Otillar R."/>
            <person name="Spatafora J.W."/>
            <person name="Yadav J.S."/>
            <person name="Aerts A."/>
            <person name="Benoit I."/>
            <person name="Boyd A."/>
            <person name="Carlson A."/>
            <person name="Copeland A."/>
            <person name="Coutinho P.M."/>
            <person name="de Vries R.P."/>
            <person name="Ferreira P."/>
            <person name="Findley K."/>
            <person name="Foster B."/>
            <person name="Gaskell J."/>
            <person name="Glotzer D."/>
            <person name="Gorecki P."/>
            <person name="Heitman J."/>
            <person name="Hesse C."/>
            <person name="Hori C."/>
            <person name="Igarashi K."/>
            <person name="Jurgens J.A."/>
            <person name="Kallen N."/>
            <person name="Kersten P."/>
            <person name="Kohler A."/>
            <person name="Kuees U."/>
            <person name="Kumar T.K.A."/>
            <person name="Kuo A."/>
            <person name="LaButti K."/>
            <person name="Larrondo L.F."/>
            <person name="Lindquist E."/>
            <person name="Ling A."/>
            <person name="Lombard V."/>
            <person name="Lucas S."/>
            <person name="Lundell T."/>
            <person name="Martin R."/>
            <person name="McLaughlin D.J."/>
            <person name="Morgenstern I."/>
            <person name="Morin E."/>
            <person name="Murat C."/>
            <person name="Nagy L.G."/>
            <person name="Nolan M."/>
            <person name="Ohm R.A."/>
            <person name="Patyshakuliyeva A."/>
            <person name="Rokas A."/>
            <person name="Ruiz-Duenas F.J."/>
            <person name="Sabat G."/>
            <person name="Salamov A."/>
            <person name="Samejima M."/>
            <person name="Schmutz J."/>
            <person name="Slot J.C."/>
            <person name="St John F."/>
            <person name="Stenlid J."/>
            <person name="Sun H."/>
            <person name="Sun S."/>
            <person name="Syed K."/>
            <person name="Tsang A."/>
            <person name="Wiebenga A."/>
            <person name="Young D."/>
            <person name="Pisabarro A."/>
            <person name="Eastwood D.C."/>
            <person name="Martin F."/>
            <person name="Cullen D."/>
            <person name="Grigoriev I.V."/>
            <person name="Hibbett D.S."/>
        </authorList>
    </citation>
    <scope>NUCLEOTIDE SEQUENCE [LARGE SCALE GENOMIC DNA]</scope>
    <source>
        <strain evidence="5">RWD-64-598 SS2</strain>
    </source>
</reference>
<dbReference type="Proteomes" id="UP000053558">
    <property type="component" value="Unassembled WGS sequence"/>
</dbReference>
<dbReference type="InterPro" id="IPR036291">
    <property type="entry name" value="NAD(P)-bd_dom_sf"/>
</dbReference>
<dbReference type="AlphaFoldDB" id="A0A5M3MX77"/>
<dbReference type="SUPFAM" id="SSF51735">
    <property type="entry name" value="NAD(P)-binding Rossmann-fold domains"/>
    <property type="match status" value="1"/>
</dbReference>